<evidence type="ECO:0000256" key="8">
    <source>
        <dbReference type="SAM" id="MobiDB-lite"/>
    </source>
</evidence>
<dbReference type="GO" id="GO:0005525">
    <property type="term" value="F:GTP binding"/>
    <property type="evidence" value="ECO:0007669"/>
    <property type="project" value="UniProtKB-KW"/>
</dbReference>
<dbReference type="Pfam" id="PF13499">
    <property type="entry name" value="EF-hand_7"/>
    <property type="match status" value="1"/>
</dbReference>
<dbReference type="SMART" id="SM00175">
    <property type="entry name" value="RAB"/>
    <property type="match status" value="1"/>
</dbReference>
<feature type="domain" description="EF-hand" evidence="9">
    <location>
        <begin position="89"/>
        <end position="124"/>
    </location>
</feature>
<dbReference type="CDD" id="cd00154">
    <property type="entry name" value="Rab"/>
    <property type="match status" value="1"/>
</dbReference>
<dbReference type="InterPro" id="IPR005225">
    <property type="entry name" value="Small_GTP-bd"/>
</dbReference>
<reference evidence="10" key="3">
    <citation type="submission" date="2025-09" db="UniProtKB">
        <authorList>
            <consortium name="Ensembl"/>
        </authorList>
    </citation>
    <scope>IDENTIFICATION</scope>
</reference>
<dbReference type="InterPro" id="IPR027417">
    <property type="entry name" value="P-loop_NTPase"/>
</dbReference>
<dbReference type="PANTHER" id="PTHR47977">
    <property type="entry name" value="RAS-RELATED PROTEIN RAB"/>
    <property type="match status" value="1"/>
</dbReference>
<keyword evidence="3" id="KW-0479">Metal-binding</keyword>
<dbReference type="GO" id="GO:0003924">
    <property type="term" value="F:GTPase activity"/>
    <property type="evidence" value="ECO:0007669"/>
    <property type="project" value="InterPro"/>
</dbReference>
<dbReference type="SMART" id="SM00173">
    <property type="entry name" value="RAS"/>
    <property type="match status" value="1"/>
</dbReference>
<dbReference type="STRING" id="42514.ENSPNAP00000036576"/>
<dbReference type="SMART" id="SM00174">
    <property type="entry name" value="RHO"/>
    <property type="match status" value="1"/>
</dbReference>
<dbReference type="GO" id="GO:0005509">
    <property type="term" value="F:calcium ion binding"/>
    <property type="evidence" value="ECO:0007669"/>
    <property type="project" value="InterPro"/>
</dbReference>
<dbReference type="InterPro" id="IPR011992">
    <property type="entry name" value="EF-hand-dom_pair"/>
</dbReference>
<protein>
    <recommendedName>
        <fullName evidence="9">EF-hand domain-containing protein</fullName>
    </recommendedName>
</protein>
<keyword evidence="4" id="KW-0547">Nucleotide-binding</keyword>
<reference evidence="10" key="2">
    <citation type="submission" date="2025-08" db="UniProtKB">
        <authorList>
            <consortium name="Ensembl"/>
        </authorList>
    </citation>
    <scope>IDENTIFICATION</scope>
</reference>
<dbReference type="PROSITE" id="PS51419">
    <property type="entry name" value="RAB"/>
    <property type="match status" value="1"/>
</dbReference>
<evidence type="ECO:0000256" key="1">
    <source>
        <dbReference type="ARBA" id="ARBA00004496"/>
    </source>
</evidence>
<dbReference type="OMA" id="CCHHLGT"/>
<gene>
    <name evidence="10" type="primary">CRACR2B</name>
</gene>
<dbReference type="Gene3D" id="3.40.50.300">
    <property type="entry name" value="P-loop containing nucleotide triphosphate hydrolases"/>
    <property type="match status" value="1"/>
</dbReference>
<dbReference type="SMART" id="SM00054">
    <property type="entry name" value="EFh"/>
    <property type="match status" value="2"/>
</dbReference>
<dbReference type="NCBIfam" id="TIGR00231">
    <property type="entry name" value="small_GTP"/>
    <property type="match status" value="1"/>
</dbReference>
<dbReference type="PROSITE" id="PS50222">
    <property type="entry name" value="EF_HAND_2"/>
    <property type="match status" value="1"/>
</dbReference>
<organism evidence="10 11">
    <name type="scientific">Pygocentrus nattereri</name>
    <name type="common">Red-bellied piranha</name>
    <dbReference type="NCBI Taxonomy" id="42514"/>
    <lineage>
        <taxon>Eukaryota</taxon>
        <taxon>Metazoa</taxon>
        <taxon>Chordata</taxon>
        <taxon>Craniata</taxon>
        <taxon>Vertebrata</taxon>
        <taxon>Euteleostomi</taxon>
        <taxon>Actinopterygii</taxon>
        <taxon>Neopterygii</taxon>
        <taxon>Teleostei</taxon>
        <taxon>Ostariophysi</taxon>
        <taxon>Characiformes</taxon>
        <taxon>Characoidei</taxon>
        <taxon>Pygocentrus</taxon>
    </lineage>
</organism>
<dbReference type="GeneTree" id="ENSGT00440000033504"/>
<sequence length="633" mass="72640">MSSWLKDGEVLEGEGSGQSSPCTPRLRSPMPARGGRPSPSSGVNRDQAAGPVPQDHMSKAKELFELCDKEGKGFITKRDMQRLQGELPLTPEQLESVFDSLDRDRNGFLTPLEFHTGLGELVGEEECEEKERGVDPTEIRFTQILMELGADKLFKDQWELCSLWCDLQRDKPELLSVLEEVLSHAVTHLQDSLRERDSLEKALRRREDDHDRMVRSLYEDLENQIKEEREKRRVLDSVKQGDRREQLLLELRTREQELEFTLTKQKELETRIEALGREQMLTRGQNQKLQQMNAELRDQLEQSREELQRALSQLQLLQDTITQQHKGKQREVLKVSRNMQKERESLTRQLDLLRDMNKRLRDEKDAHQDQKRTPKMKRPLEKKGSIIGDYFLAKKPVSRQLSFATQLKNGSPDVIPAAETTQLSERNQTAVTLLDSNTGGPQRVFKVVFLGSSGVGKSSFIHHYCRGHFPNKMSATVGMDFQVRSLELNSTHIALQLWDTAGQERFHSITQQYYRKADGILAMYDVTQATSLMALRDWLDQIQKDMAEGACLMLLGNKTDMVEGGRRQVTSRQGQKLAEEYQAEFFECSAKSGHNIQRSMTHLARLMAAQQDKQCESALHLHDNSSNRGHCCK</sequence>
<dbReference type="InterPro" id="IPR001806">
    <property type="entry name" value="Small_GTPase"/>
</dbReference>
<keyword evidence="5" id="KW-0106">Calcium</keyword>
<evidence type="ECO:0000256" key="7">
    <source>
        <dbReference type="ARBA" id="ARBA00023134"/>
    </source>
</evidence>
<evidence type="ECO:0000256" key="5">
    <source>
        <dbReference type="ARBA" id="ARBA00022837"/>
    </source>
</evidence>
<evidence type="ECO:0000256" key="4">
    <source>
        <dbReference type="ARBA" id="ARBA00022741"/>
    </source>
</evidence>
<comment type="subcellular location">
    <subcellularLocation>
        <location evidence="1">Cytoplasm</location>
    </subcellularLocation>
</comment>
<keyword evidence="6" id="KW-0175">Coiled coil</keyword>
<dbReference type="PROSITE" id="PS51420">
    <property type="entry name" value="RHO"/>
    <property type="match status" value="1"/>
</dbReference>
<keyword evidence="11" id="KW-1185">Reference proteome</keyword>
<accession>A0A3B4EN26</accession>
<dbReference type="FunFam" id="3.40.50.300:FF:001348">
    <property type="entry name" value="Ras and EF-hand domain-containing protein"/>
    <property type="match status" value="1"/>
</dbReference>
<dbReference type="SUPFAM" id="SSF47473">
    <property type="entry name" value="EF-hand"/>
    <property type="match status" value="1"/>
</dbReference>
<dbReference type="CDD" id="cd00051">
    <property type="entry name" value="EFh"/>
    <property type="match status" value="1"/>
</dbReference>
<evidence type="ECO:0000256" key="6">
    <source>
        <dbReference type="ARBA" id="ARBA00023054"/>
    </source>
</evidence>
<keyword evidence="2" id="KW-0963">Cytoplasm</keyword>
<name>A0A3B4EN26_PYGNA</name>
<evidence type="ECO:0000259" key="9">
    <source>
        <dbReference type="PROSITE" id="PS50222"/>
    </source>
</evidence>
<dbReference type="AlphaFoldDB" id="A0A3B4EN26"/>
<dbReference type="SMART" id="SM00176">
    <property type="entry name" value="RAN"/>
    <property type="match status" value="1"/>
</dbReference>
<evidence type="ECO:0000313" key="10">
    <source>
        <dbReference type="Ensembl" id="ENSPNAP00000036576.2"/>
    </source>
</evidence>
<reference evidence="10 11" key="1">
    <citation type="submission" date="2020-10" db="EMBL/GenBank/DDBJ databases">
        <title>Pygocentrus nattereri (red-bellied piranha) genome, fPygNat1, primary haplotype.</title>
        <authorList>
            <person name="Myers G."/>
            <person name="Meyer A."/>
            <person name="Karagic N."/>
            <person name="Pippel M."/>
            <person name="Winkler S."/>
            <person name="Tracey A."/>
            <person name="Wood J."/>
            <person name="Formenti G."/>
            <person name="Howe K."/>
            <person name="Fedrigo O."/>
            <person name="Jarvis E.D."/>
        </authorList>
    </citation>
    <scope>NUCLEOTIDE SEQUENCE [LARGE SCALE GENOMIC DNA]</scope>
</reference>
<dbReference type="InterPro" id="IPR002048">
    <property type="entry name" value="EF_hand_dom"/>
</dbReference>
<dbReference type="Gene3D" id="1.10.238.10">
    <property type="entry name" value="EF-hand"/>
    <property type="match status" value="1"/>
</dbReference>
<dbReference type="SUPFAM" id="SSF52540">
    <property type="entry name" value="P-loop containing nucleoside triphosphate hydrolases"/>
    <property type="match status" value="1"/>
</dbReference>
<feature type="region of interest" description="Disordered" evidence="8">
    <location>
        <begin position="360"/>
        <end position="380"/>
    </location>
</feature>
<dbReference type="InterPro" id="IPR050227">
    <property type="entry name" value="Rab"/>
</dbReference>
<dbReference type="GO" id="GO:0005737">
    <property type="term" value="C:cytoplasm"/>
    <property type="evidence" value="ECO:0007669"/>
    <property type="project" value="UniProtKB-SubCell"/>
</dbReference>
<evidence type="ECO:0000256" key="3">
    <source>
        <dbReference type="ARBA" id="ARBA00022723"/>
    </source>
</evidence>
<dbReference type="Proteomes" id="UP001501920">
    <property type="component" value="Chromosome 11"/>
</dbReference>
<dbReference type="PROSITE" id="PS51421">
    <property type="entry name" value="RAS"/>
    <property type="match status" value="1"/>
</dbReference>
<proteinExistence type="predicted"/>
<dbReference type="Pfam" id="PF00071">
    <property type="entry name" value="Ras"/>
    <property type="match status" value="1"/>
</dbReference>
<feature type="region of interest" description="Disordered" evidence="8">
    <location>
        <begin position="1"/>
        <end position="57"/>
    </location>
</feature>
<keyword evidence="7" id="KW-0342">GTP-binding</keyword>
<dbReference type="Ensembl" id="ENSPNAT00000040113.2">
    <property type="protein sequence ID" value="ENSPNAP00000036576.2"/>
    <property type="gene ID" value="ENSPNAG00000027533.2"/>
</dbReference>
<dbReference type="PROSITE" id="PS00018">
    <property type="entry name" value="EF_HAND_1"/>
    <property type="match status" value="1"/>
</dbReference>
<dbReference type="InterPro" id="IPR018247">
    <property type="entry name" value="EF_Hand_1_Ca_BS"/>
</dbReference>
<evidence type="ECO:0000313" key="11">
    <source>
        <dbReference type="Proteomes" id="UP001501920"/>
    </source>
</evidence>
<evidence type="ECO:0000256" key="2">
    <source>
        <dbReference type="ARBA" id="ARBA00022490"/>
    </source>
</evidence>
<dbReference type="PRINTS" id="PR00449">
    <property type="entry name" value="RASTRNSFRMNG"/>
</dbReference>